<dbReference type="EMBL" id="FUWP01000007">
    <property type="protein sequence ID" value="SKA32608.1"/>
    <property type="molecule type" value="Genomic_DNA"/>
</dbReference>
<evidence type="ECO:0000313" key="2">
    <source>
        <dbReference type="Proteomes" id="UP000191116"/>
    </source>
</evidence>
<dbReference type="NCBIfam" id="TIGR02532">
    <property type="entry name" value="IV_pilin_GFxxxE"/>
    <property type="match status" value="1"/>
</dbReference>
<dbReference type="AlphaFoldDB" id="A0A1T4SXH6"/>
<dbReference type="Gene3D" id="3.30.700.10">
    <property type="entry name" value="Glycoprotein, Type 4 Pilin"/>
    <property type="match status" value="1"/>
</dbReference>
<dbReference type="InterPro" id="IPR045584">
    <property type="entry name" value="Pilin-like"/>
</dbReference>
<reference evidence="1 2" key="1">
    <citation type="submission" date="2017-02" db="EMBL/GenBank/DDBJ databases">
        <authorList>
            <person name="Peterson S.W."/>
        </authorList>
    </citation>
    <scope>NUCLEOTIDE SEQUENCE [LARGE SCALE GENOMIC DNA]</scope>
    <source>
        <strain evidence="1 2">CECT 9189</strain>
    </source>
</reference>
<evidence type="ECO:0000313" key="1">
    <source>
        <dbReference type="EMBL" id="SKA32608.1"/>
    </source>
</evidence>
<dbReference type="InterPro" id="IPR012902">
    <property type="entry name" value="N_methyl_site"/>
</dbReference>
<name>A0A1T4SXH6_9GAMM</name>
<proteinExistence type="predicted"/>
<accession>A0A1T4SXH6</accession>
<gene>
    <name evidence="1" type="primary">xcpT_3</name>
    <name evidence="1" type="ORF">CZ814_01818</name>
</gene>
<dbReference type="SUPFAM" id="SSF54523">
    <property type="entry name" value="Pili subunits"/>
    <property type="match status" value="1"/>
</dbReference>
<dbReference type="Pfam" id="PF07963">
    <property type="entry name" value="N_methyl"/>
    <property type="match status" value="1"/>
</dbReference>
<sequence length="198" mass="21669">MTHMKKNGFTLIELVVVIVILGILAVVAAPKFMNLQVDARNAALKGLKGAIESTLDVTYAKLTILGLENASYVVNHEDMLPLENKNTAVVADLSSLGCTKESRSCVFEYGYPSNYAPTLATLVSGISSNEISPNDDFVAVWLPNDGDQSLAITFKNNVKQYTDSQGQQRAELKNNKCYIRYPRPNGENNKPVLTIKPC</sequence>
<protein>
    <submittedName>
        <fullName evidence="1">Type II secretion system protein G</fullName>
    </submittedName>
</protein>
<organism evidence="1 2">
    <name type="scientific">Photobacterium toruni</name>
    <dbReference type="NCBI Taxonomy" id="1935446"/>
    <lineage>
        <taxon>Bacteria</taxon>
        <taxon>Pseudomonadati</taxon>
        <taxon>Pseudomonadota</taxon>
        <taxon>Gammaproteobacteria</taxon>
        <taxon>Vibrionales</taxon>
        <taxon>Vibrionaceae</taxon>
        <taxon>Photobacterium</taxon>
    </lineage>
</organism>
<dbReference type="Proteomes" id="UP000191116">
    <property type="component" value="Unassembled WGS sequence"/>
</dbReference>